<dbReference type="Proteomes" id="UP000198575">
    <property type="component" value="Unassembled WGS sequence"/>
</dbReference>
<dbReference type="OrthoDB" id="5173601at2"/>
<dbReference type="PROSITE" id="PS51186">
    <property type="entry name" value="GNAT"/>
    <property type="match status" value="1"/>
</dbReference>
<dbReference type="InterPro" id="IPR000182">
    <property type="entry name" value="GNAT_dom"/>
</dbReference>
<evidence type="ECO:0000313" key="2">
    <source>
        <dbReference type="EMBL" id="SFN44853.1"/>
    </source>
</evidence>
<dbReference type="CDD" id="cd04301">
    <property type="entry name" value="NAT_SF"/>
    <property type="match status" value="1"/>
</dbReference>
<dbReference type="GO" id="GO:0016747">
    <property type="term" value="F:acyltransferase activity, transferring groups other than amino-acyl groups"/>
    <property type="evidence" value="ECO:0007669"/>
    <property type="project" value="InterPro"/>
</dbReference>
<evidence type="ECO:0000313" key="3">
    <source>
        <dbReference type="Proteomes" id="UP000198575"/>
    </source>
</evidence>
<feature type="domain" description="N-acetyltransferase" evidence="1">
    <location>
        <begin position="7"/>
        <end position="160"/>
    </location>
</feature>
<dbReference type="PANTHER" id="PTHR43072">
    <property type="entry name" value="N-ACETYLTRANSFERASE"/>
    <property type="match status" value="1"/>
</dbReference>
<keyword evidence="3" id="KW-1185">Reference proteome</keyword>
<organism evidence="2 3">
    <name type="scientific">Dokdonella immobilis</name>
    <dbReference type="NCBI Taxonomy" id="578942"/>
    <lineage>
        <taxon>Bacteria</taxon>
        <taxon>Pseudomonadati</taxon>
        <taxon>Pseudomonadota</taxon>
        <taxon>Gammaproteobacteria</taxon>
        <taxon>Lysobacterales</taxon>
        <taxon>Rhodanobacteraceae</taxon>
        <taxon>Dokdonella</taxon>
    </lineage>
</organism>
<dbReference type="InterPro" id="IPR016181">
    <property type="entry name" value="Acyl_CoA_acyltransferase"/>
</dbReference>
<dbReference type="STRING" id="578942.SAMN05216289_12231"/>
<dbReference type="EMBL" id="FOVF01000022">
    <property type="protein sequence ID" value="SFN44853.1"/>
    <property type="molecule type" value="Genomic_DNA"/>
</dbReference>
<proteinExistence type="predicted"/>
<sequence>MDSEANIHIRLADADDDDFILGLVNRFVEGFELPAWRRRGECADNIRLDLARNLSVQPPGSHVFVAENDDGERVGFIHLQTVKDFFSGAQNCHISDLAVDKEHDGEGVGRALLAYAERWAREHRLRHLQLTVFPGNQRAIDMYEGHGFGVETLRMVKPLP</sequence>
<dbReference type="Pfam" id="PF00583">
    <property type="entry name" value="Acetyltransf_1"/>
    <property type="match status" value="1"/>
</dbReference>
<protein>
    <submittedName>
        <fullName evidence="2">Acetyltransferase (GNAT) family protein</fullName>
    </submittedName>
</protein>
<dbReference type="RefSeq" id="WP_092409005.1">
    <property type="nucleotide sequence ID" value="NZ_FOVF01000022.1"/>
</dbReference>
<dbReference type="SUPFAM" id="SSF55729">
    <property type="entry name" value="Acyl-CoA N-acyltransferases (Nat)"/>
    <property type="match status" value="1"/>
</dbReference>
<reference evidence="2 3" key="1">
    <citation type="submission" date="2016-10" db="EMBL/GenBank/DDBJ databases">
        <authorList>
            <person name="de Groot N.N."/>
        </authorList>
    </citation>
    <scope>NUCLEOTIDE SEQUENCE [LARGE SCALE GENOMIC DNA]</scope>
    <source>
        <strain evidence="2 3">CGMCC 1.7659</strain>
    </source>
</reference>
<accession>A0A1I4Z468</accession>
<gene>
    <name evidence="2" type="ORF">SAMN05216289_12231</name>
</gene>
<dbReference type="Gene3D" id="3.40.630.30">
    <property type="match status" value="1"/>
</dbReference>
<name>A0A1I4Z468_9GAMM</name>
<evidence type="ECO:0000259" key="1">
    <source>
        <dbReference type="PROSITE" id="PS51186"/>
    </source>
</evidence>
<keyword evidence="2" id="KW-0808">Transferase</keyword>
<dbReference type="AlphaFoldDB" id="A0A1I4Z468"/>